<geneLocation type="plasmid" evidence="1 2">
    <name>pLPU83d</name>
</geneLocation>
<protein>
    <submittedName>
        <fullName evidence="1">Secreted protein</fullName>
    </submittedName>
</protein>
<organism evidence="1 2">
    <name type="scientific">Rhizobium favelukesii</name>
    <dbReference type="NCBI Taxonomy" id="348824"/>
    <lineage>
        <taxon>Bacteria</taxon>
        <taxon>Pseudomonadati</taxon>
        <taxon>Pseudomonadota</taxon>
        <taxon>Alphaproteobacteria</taxon>
        <taxon>Hyphomicrobiales</taxon>
        <taxon>Rhizobiaceae</taxon>
        <taxon>Rhizobium/Agrobacterium group</taxon>
        <taxon>Rhizobium</taxon>
    </lineage>
</organism>
<evidence type="ECO:0000313" key="1">
    <source>
        <dbReference type="EMBL" id="CDM63128.1"/>
    </source>
</evidence>
<dbReference type="AlphaFoldDB" id="W6RWZ3"/>
<name>W6RWZ3_9HYPH</name>
<evidence type="ECO:0000313" key="2">
    <source>
        <dbReference type="Proteomes" id="UP000019443"/>
    </source>
</evidence>
<keyword evidence="2" id="KW-1185">Reference proteome</keyword>
<keyword evidence="1" id="KW-0614">Plasmid</keyword>
<dbReference type="HOGENOM" id="CLU_3188235_0_0_5"/>
<reference evidence="1" key="1">
    <citation type="submission" date="2013-11" db="EMBL/GenBank/DDBJ databases">
        <title>Draft genome sequence of the broad-host-range Rhizobium sp. LPU83 strain, a member of the low-genetic diversity Oregon-like Rhizobium sp. group.</title>
        <authorList>
            <person name="Wibberg D."/>
            <person name="Puehler A."/>
            <person name="Schlueter A."/>
        </authorList>
    </citation>
    <scope>NUCLEOTIDE SEQUENCE [LARGE SCALE GENOMIC DNA]</scope>
    <source>
        <strain evidence="1">LPU83</strain>
        <plasmid evidence="1">pLPU83d</plasmid>
    </source>
</reference>
<proteinExistence type="predicted"/>
<accession>W6RWZ3</accession>
<gene>
    <name evidence="1" type="ORF">LPU83_pLPU83d_1758</name>
</gene>
<dbReference type="KEGG" id="rhl:LPU83_pLPU83d_1758"/>
<sequence length="46" mass="5009">MFRLVRLPVSSAAGSMESLPLTSVWKAPFIGCYSRLSKSDFLASNS</sequence>
<dbReference type="Proteomes" id="UP000019443">
    <property type="component" value="Plasmid pLPU83d"/>
</dbReference>
<dbReference type="EMBL" id="HG916855">
    <property type="protein sequence ID" value="CDM63128.1"/>
    <property type="molecule type" value="Genomic_DNA"/>
</dbReference>